<evidence type="ECO:0000313" key="10">
    <source>
        <dbReference type="Proteomes" id="UP000250915"/>
    </source>
</evidence>
<evidence type="ECO:0000256" key="7">
    <source>
        <dbReference type="ARBA" id="ARBA00023033"/>
    </source>
</evidence>
<comment type="caution">
    <text evidence="9">The sequence shown here is derived from an EMBL/GenBank/DDBJ whole genome shotgun (WGS) entry which is preliminary data.</text>
</comment>
<comment type="cofactor">
    <cofactor evidence="1">
        <name>FAD</name>
        <dbReference type="ChEBI" id="CHEBI:57692"/>
    </cofactor>
</comment>
<sequence>MQAAGVGDVTLPDVSVLRAVFDDATNSWTLHTAGGDVIRTHVVVDARRRPGSPWIPKLPGDNDFRGASFHAAAWDSEFDPSGKRIAVIGADAAAAHHLERLARTATSVTVFAHAPRRVVADIPVWSTRVKRWLRRRTRAGAPRPRIMVAPSAIEAVTAAGVRTVDGVEHRVDAIVYGTGFYIPEDATDDGLIGAAGRSLRPAWHDGMEPFCGVAIRGFPNYFVITGPDRDAQARYVAECLNVMARTASARIEVRASSQQVFNERAQLRPAEPPPVASAFDLSASAPAGDDTYSGAATLDIGGARHAVRVRLTGHLDPLDGRYHWQGTVFGSASGPLPDDLFKQSRTGTLTIGQRSAPARIVEQTPWGSHSVAGVGAPPYALSNH</sequence>
<keyword evidence="6" id="KW-0560">Oxidoreductase</keyword>
<evidence type="ECO:0000256" key="6">
    <source>
        <dbReference type="ARBA" id="ARBA00023002"/>
    </source>
</evidence>
<keyword evidence="5" id="KW-0521">NADP</keyword>
<evidence type="ECO:0000256" key="5">
    <source>
        <dbReference type="ARBA" id="ARBA00022857"/>
    </source>
</evidence>
<keyword evidence="7" id="KW-0503">Monooxygenase</keyword>
<dbReference type="GO" id="GO:0016709">
    <property type="term" value="F:oxidoreductase activity, acting on paired donors, with incorporation or reduction of molecular oxygen, NAD(P)H as one donor, and incorporation of one atom of oxygen"/>
    <property type="evidence" value="ECO:0007669"/>
    <property type="project" value="UniProtKB-ARBA"/>
</dbReference>
<dbReference type="InterPro" id="IPR036188">
    <property type="entry name" value="FAD/NAD-bd_sf"/>
</dbReference>
<evidence type="ECO:0000256" key="4">
    <source>
        <dbReference type="ARBA" id="ARBA00022827"/>
    </source>
</evidence>
<name>A0A329M5R8_9MYCO</name>
<evidence type="ECO:0000256" key="1">
    <source>
        <dbReference type="ARBA" id="ARBA00001974"/>
    </source>
</evidence>
<evidence type="ECO:0000259" key="8">
    <source>
        <dbReference type="Pfam" id="PF16170"/>
    </source>
</evidence>
<evidence type="ECO:0000313" key="9">
    <source>
        <dbReference type="EMBL" id="RAV12297.1"/>
    </source>
</evidence>
<keyword evidence="4" id="KW-0274">FAD</keyword>
<comment type="similarity">
    <text evidence="2">Belongs to the FAD-binding monooxygenase family.</text>
</comment>
<dbReference type="AlphaFoldDB" id="A0A329M5R8"/>
<dbReference type="PANTHER" id="PTHR43098:SF3">
    <property type="entry name" value="L-ORNITHINE N(5)-MONOOXYGENASE-RELATED"/>
    <property type="match status" value="1"/>
</dbReference>
<reference evidence="9 10" key="1">
    <citation type="submission" date="2018-06" db="EMBL/GenBank/DDBJ databases">
        <title>NTM in soil in Japan.</title>
        <authorList>
            <person name="Ohya K."/>
        </authorList>
    </citation>
    <scope>NUCLEOTIDE SEQUENCE [LARGE SCALE GENOMIC DNA]</scope>
    <source>
        <strain evidence="9 10">GF28</strain>
    </source>
</reference>
<dbReference type="EMBL" id="QMEV01000015">
    <property type="protein sequence ID" value="RAV12297.1"/>
    <property type="molecule type" value="Genomic_DNA"/>
</dbReference>
<dbReference type="InterPro" id="IPR050775">
    <property type="entry name" value="FAD-binding_Monooxygenases"/>
</dbReference>
<evidence type="ECO:0000256" key="3">
    <source>
        <dbReference type="ARBA" id="ARBA00022630"/>
    </source>
</evidence>
<gene>
    <name evidence="9" type="ORF">DQP57_10035</name>
</gene>
<evidence type="ECO:0000256" key="2">
    <source>
        <dbReference type="ARBA" id="ARBA00010139"/>
    </source>
</evidence>
<dbReference type="OrthoDB" id="3683556at2"/>
<dbReference type="Proteomes" id="UP000250915">
    <property type="component" value="Unassembled WGS sequence"/>
</dbReference>
<dbReference type="PANTHER" id="PTHR43098">
    <property type="entry name" value="L-ORNITHINE N(5)-MONOOXYGENASE-RELATED"/>
    <property type="match status" value="1"/>
</dbReference>
<accession>A0A329M5R8</accession>
<feature type="domain" description="DUF4873" evidence="8">
    <location>
        <begin position="289"/>
        <end position="380"/>
    </location>
</feature>
<dbReference type="SUPFAM" id="SSF51905">
    <property type="entry name" value="FAD/NAD(P)-binding domain"/>
    <property type="match status" value="1"/>
</dbReference>
<dbReference type="InterPro" id="IPR032371">
    <property type="entry name" value="DUF4873"/>
</dbReference>
<proteinExistence type="inferred from homology"/>
<dbReference type="Gene3D" id="3.50.50.60">
    <property type="entry name" value="FAD/NAD(P)-binding domain"/>
    <property type="match status" value="2"/>
</dbReference>
<dbReference type="Pfam" id="PF16170">
    <property type="entry name" value="DUF4873"/>
    <property type="match status" value="1"/>
</dbReference>
<keyword evidence="3" id="KW-0285">Flavoprotein</keyword>
<protein>
    <submittedName>
        <fullName evidence="9">DUF4873 domain-containing protein</fullName>
    </submittedName>
</protein>
<organism evidence="9 10">
    <name type="scientific">Mycobacterium colombiense</name>
    <dbReference type="NCBI Taxonomy" id="339268"/>
    <lineage>
        <taxon>Bacteria</taxon>
        <taxon>Bacillati</taxon>
        <taxon>Actinomycetota</taxon>
        <taxon>Actinomycetes</taxon>
        <taxon>Mycobacteriales</taxon>
        <taxon>Mycobacteriaceae</taxon>
        <taxon>Mycobacterium</taxon>
        <taxon>Mycobacterium avium complex (MAC)</taxon>
    </lineage>
</organism>